<dbReference type="PROSITE" id="PS00211">
    <property type="entry name" value="ABC_TRANSPORTER_1"/>
    <property type="match status" value="1"/>
</dbReference>
<dbReference type="InterPro" id="IPR043926">
    <property type="entry name" value="ABCG_dom"/>
</dbReference>
<feature type="domain" description="ABC transporter" evidence="7">
    <location>
        <begin position="1"/>
        <end position="205"/>
    </location>
</feature>
<dbReference type="Proteomes" id="UP000499080">
    <property type="component" value="Unassembled WGS sequence"/>
</dbReference>
<keyword evidence="6" id="KW-0472">Membrane</keyword>
<dbReference type="AlphaFoldDB" id="A0A4Y2FIZ8"/>
<dbReference type="EMBL" id="BGPR01000929">
    <property type="protein sequence ID" value="GBM40405.1"/>
    <property type="molecule type" value="Genomic_DNA"/>
</dbReference>
<gene>
    <name evidence="8" type="primary">ABCG1_1</name>
    <name evidence="8" type="ORF">AVEN_122626_1</name>
</gene>
<dbReference type="Pfam" id="PF00005">
    <property type="entry name" value="ABC_tran"/>
    <property type="match status" value="1"/>
</dbReference>
<comment type="subcellular location">
    <subcellularLocation>
        <location evidence="1">Membrane</location>
        <topology evidence="1">Multi-pass membrane protein</topology>
    </subcellularLocation>
</comment>
<dbReference type="SUPFAM" id="SSF53098">
    <property type="entry name" value="Ribonuclease H-like"/>
    <property type="match status" value="1"/>
</dbReference>
<dbReference type="InterPro" id="IPR017871">
    <property type="entry name" value="ABC_transporter-like_CS"/>
</dbReference>
<dbReference type="InterPro" id="IPR050352">
    <property type="entry name" value="ABCG_transporters"/>
</dbReference>
<dbReference type="GO" id="GO:0005524">
    <property type="term" value="F:ATP binding"/>
    <property type="evidence" value="ECO:0007669"/>
    <property type="project" value="UniProtKB-KW"/>
</dbReference>
<dbReference type="GO" id="GO:0016887">
    <property type="term" value="F:ATP hydrolysis activity"/>
    <property type="evidence" value="ECO:0007669"/>
    <property type="project" value="InterPro"/>
</dbReference>
<name>A0A4Y2FIZ8_ARAVE</name>
<keyword evidence="3" id="KW-0813">Transport</keyword>
<keyword evidence="8" id="KW-0547">Nucleotide-binding</keyword>
<reference evidence="8 9" key="1">
    <citation type="journal article" date="2019" name="Sci. Rep.">
        <title>Orb-weaving spider Araneus ventricosus genome elucidates the spidroin gene catalogue.</title>
        <authorList>
            <person name="Kono N."/>
            <person name="Nakamura H."/>
            <person name="Ohtoshi R."/>
            <person name="Moran D.A.P."/>
            <person name="Shinohara A."/>
            <person name="Yoshida Y."/>
            <person name="Fujiwara M."/>
            <person name="Mori M."/>
            <person name="Tomita M."/>
            <person name="Arakawa K."/>
        </authorList>
    </citation>
    <scope>NUCLEOTIDE SEQUENCE [LARGE SCALE GENOMIC DNA]</scope>
</reference>
<dbReference type="Gene3D" id="3.40.50.300">
    <property type="entry name" value="P-loop containing nucleotide triphosphate hydrolases"/>
    <property type="match status" value="1"/>
</dbReference>
<evidence type="ECO:0000256" key="2">
    <source>
        <dbReference type="ARBA" id="ARBA00005814"/>
    </source>
</evidence>
<dbReference type="GO" id="GO:0005886">
    <property type="term" value="C:plasma membrane"/>
    <property type="evidence" value="ECO:0007669"/>
    <property type="project" value="TreeGrafter"/>
</dbReference>
<dbReference type="PANTHER" id="PTHR48041:SF78">
    <property type="entry name" value="ABC TRANSPORTER EXPRESSED IN TRACHEA, ISOFORM A"/>
    <property type="match status" value="1"/>
</dbReference>
<comment type="similarity">
    <text evidence="2">Belongs to the ABC transporter superfamily. ABCG family. Eye pigment precursor importer (TC 3.A.1.204) subfamily.</text>
</comment>
<dbReference type="PANTHER" id="PTHR48041">
    <property type="entry name" value="ABC TRANSPORTER G FAMILY MEMBER 28"/>
    <property type="match status" value="1"/>
</dbReference>
<dbReference type="InterPro" id="IPR012337">
    <property type="entry name" value="RNaseH-like_sf"/>
</dbReference>
<keyword evidence="9" id="KW-1185">Reference proteome</keyword>
<evidence type="ECO:0000313" key="8">
    <source>
        <dbReference type="EMBL" id="GBM40405.1"/>
    </source>
</evidence>
<protein>
    <submittedName>
        <fullName evidence="8">ATP-binding cassette sub-family G member 1</fullName>
    </submittedName>
</protein>
<dbReference type="OrthoDB" id="66620at2759"/>
<organism evidence="8 9">
    <name type="scientific">Araneus ventricosus</name>
    <name type="common">Orbweaver spider</name>
    <name type="synonym">Epeira ventricosa</name>
    <dbReference type="NCBI Taxonomy" id="182803"/>
    <lineage>
        <taxon>Eukaryota</taxon>
        <taxon>Metazoa</taxon>
        <taxon>Ecdysozoa</taxon>
        <taxon>Arthropoda</taxon>
        <taxon>Chelicerata</taxon>
        <taxon>Arachnida</taxon>
        <taxon>Araneae</taxon>
        <taxon>Araneomorphae</taxon>
        <taxon>Entelegynae</taxon>
        <taxon>Araneoidea</taxon>
        <taxon>Araneidae</taxon>
        <taxon>Araneus</taxon>
    </lineage>
</organism>
<keyword evidence="4" id="KW-0812">Transmembrane</keyword>
<evidence type="ECO:0000256" key="6">
    <source>
        <dbReference type="ARBA" id="ARBA00023136"/>
    </source>
</evidence>
<evidence type="ECO:0000256" key="5">
    <source>
        <dbReference type="ARBA" id="ARBA00022989"/>
    </source>
</evidence>
<evidence type="ECO:0000256" key="3">
    <source>
        <dbReference type="ARBA" id="ARBA00022448"/>
    </source>
</evidence>
<sequence>MKATGWSIDPSEHLQSNQISLKDGGAHIVGKDIINIFTDGSKTKHGVRAAFCVLTNDIWAYQWSAKLNDNNTVFQAELTALHEAVDDCMEALGLKEHQNNKASQLSGGQRKRLCIAQEIVSNPPLIFLDEPTSGLDSSSCLQCVQLLKSLAEEGRTVICTIHQPSARIFELFDKLYMLAEGHCIYKGSTKNLIPFLSEQGLSCPTYHHPADFAMELAAGGNADGIWKLKTAMDTFHATSDGLSLTDKSFIFDGKSEVGLQASTLGLLKDQVENKPSLLKENALESSFGDYATSFWNQFKVLTYRSLICTFRDPVSTRFL</sequence>
<dbReference type="SUPFAM" id="SSF52540">
    <property type="entry name" value="P-loop containing nucleoside triphosphate hydrolases"/>
    <property type="match status" value="1"/>
</dbReference>
<keyword evidence="8" id="KW-0067">ATP-binding</keyword>
<evidence type="ECO:0000256" key="4">
    <source>
        <dbReference type="ARBA" id="ARBA00022692"/>
    </source>
</evidence>
<dbReference type="InterPro" id="IPR027417">
    <property type="entry name" value="P-loop_NTPase"/>
</dbReference>
<evidence type="ECO:0000313" key="9">
    <source>
        <dbReference type="Proteomes" id="UP000499080"/>
    </source>
</evidence>
<dbReference type="GO" id="GO:0140359">
    <property type="term" value="F:ABC-type transporter activity"/>
    <property type="evidence" value="ECO:0007669"/>
    <property type="project" value="InterPro"/>
</dbReference>
<accession>A0A4Y2FIZ8</accession>
<dbReference type="Pfam" id="PF19055">
    <property type="entry name" value="ABC2_membrane_7"/>
    <property type="match status" value="1"/>
</dbReference>
<evidence type="ECO:0000256" key="1">
    <source>
        <dbReference type="ARBA" id="ARBA00004141"/>
    </source>
</evidence>
<keyword evidence="5" id="KW-1133">Transmembrane helix</keyword>
<proteinExistence type="inferred from homology"/>
<comment type="caution">
    <text evidence="8">The sequence shown here is derived from an EMBL/GenBank/DDBJ whole genome shotgun (WGS) entry which is preliminary data.</text>
</comment>
<dbReference type="InterPro" id="IPR003439">
    <property type="entry name" value="ABC_transporter-like_ATP-bd"/>
</dbReference>
<dbReference type="PROSITE" id="PS50893">
    <property type="entry name" value="ABC_TRANSPORTER_2"/>
    <property type="match status" value="1"/>
</dbReference>
<evidence type="ECO:0000259" key="7">
    <source>
        <dbReference type="PROSITE" id="PS50893"/>
    </source>
</evidence>